<dbReference type="PROSITE" id="PS50878">
    <property type="entry name" value="RT_POL"/>
    <property type="match status" value="1"/>
</dbReference>
<gene>
    <name evidence="2" type="ORF">SDC9_43845</name>
</gene>
<dbReference type="InterPro" id="IPR000477">
    <property type="entry name" value="RT_dom"/>
</dbReference>
<evidence type="ECO:0000313" key="2">
    <source>
        <dbReference type="EMBL" id="MPL97653.1"/>
    </source>
</evidence>
<organism evidence="2">
    <name type="scientific">bioreactor metagenome</name>
    <dbReference type="NCBI Taxonomy" id="1076179"/>
    <lineage>
        <taxon>unclassified sequences</taxon>
        <taxon>metagenomes</taxon>
        <taxon>ecological metagenomes</taxon>
    </lineage>
</organism>
<comment type="caution">
    <text evidence="2">The sequence shown here is derived from an EMBL/GenBank/DDBJ whole genome shotgun (WGS) entry which is preliminary data.</text>
</comment>
<proteinExistence type="predicted"/>
<sequence length="503" mass="58799">MTKLKLMEQKYYDFMNDIAKDDLLEGLLGYGMFADKIPPIFTSLPLYNFCKSTGYTWTSKKDFSSISYESIRNISVPRILSIPHPAAYVNLCKYLHDIWPYLQKHFFEKTKDQSFKVSRVHLRKMKDTKELFEMNYTNGFKDGYPETDISIGARYIVKADISNCFPSIYTHAISWALVGLTEAKANQTDRSKWYYKIDYYTRAMKDNETHGILIGPHSSNLISEIILCAVDNELTSKYKYTRHIDDYTCFASSNQEAEEFLLSLSTTLKTYGLALNHKKTEIISLPAPSDKSWKTVLNNIQLQDTISISELKRYLDTAIELSKSNENIAVLKYAIKVLSKKTFSDKVKDYYFKRIHHLIIIYPYLLPLIEENVIKPLDIENERIKSLSDDILEDGIKYRRYAAINYALYFALKFKFKLIETDFIGMSKKCEDCVFMVLSFLYDKINNPDNIEQYKEIALKLQADIIDMDKYWLFIYEVLTKDELLDHQYKALKNGRVTFIKTI</sequence>
<dbReference type="InterPro" id="IPR051083">
    <property type="entry name" value="GrpII_Intron_Splice-Mob/Def"/>
</dbReference>
<dbReference type="Pfam" id="PF00078">
    <property type="entry name" value="RVT_1"/>
    <property type="match status" value="1"/>
</dbReference>
<protein>
    <recommendedName>
        <fullName evidence="1">Reverse transcriptase domain-containing protein</fullName>
    </recommendedName>
</protein>
<dbReference type="PANTHER" id="PTHR34047:SF8">
    <property type="entry name" value="PROTEIN YKFC"/>
    <property type="match status" value="1"/>
</dbReference>
<accession>A0A644W5G6</accession>
<reference evidence="2" key="1">
    <citation type="submission" date="2019-08" db="EMBL/GenBank/DDBJ databases">
        <authorList>
            <person name="Kucharzyk K."/>
            <person name="Murdoch R.W."/>
            <person name="Higgins S."/>
            <person name="Loffler F."/>
        </authorList>
    </citation>
    <scope>NUCLEOTIDE SEQUENCE</scope>
</reference>
<name>A0A644W5G6_9ZZZZ</name>
<dbReference type="CDD" id="cd01646">
    <property type="entry name" value="RT_Bac_retron_I"/>
    <property type="match status" value="1"/>
</dbReference>
<feature type="domain" description="Reverse transcriptase" evidence="1">
    <location>
        <begin position="1"/>
        <end position="319"/>
    </location>
</feature>
<dbReference type="PANTHER" id="PTHR34047">
    <property type="entry name" value="NUCLEAR INTRON MATURASE 1, MITOCHONDRIAL-RELATED"/>
    <property type="match status" value="1"/>
</dbReference>
<evidence type="ECO:0000259" key="1">
    <source>
        <dbReference type="PROSITE" id="PS50878"/>
    </source>
</evidence>
<dbReference type="EMBL" id="VSSQ01000567">
    <property type="protein sequence ID" value="MPL97653.1"/>
    <property type="molecule type" value="Genomic_DNA"/>
</dbReference>
<dbReference type="AlphaFoldDB" id="A0A644W5G6"/>